<gene>
    <name evidence="2" type="ORF">CM83_104113</name>
</gene>
<dbReference type="SUPFAM" id="SSF48334">
    <property type="entry name" value="DNA repair protein MutS, domain III"/>
    <property type="match status" value="1"/>
</dbReference>
<feature type="region of interest" description="Disordered" evidence="1">
    <location>
        <begin position="1"/>
        <end position="23"/>
    </location>
</feature>
<evidence type="ECO:0000313" key="2">
    <source>
        <dbReference type="EMBL" id="JAG13795.1"/>
    </source>
</evidence>
<protein>
    <submittedName>
        <fullName evidence="2">Uncharacterized protein</fullName>
    </submittedName>
</protein>
<proteinExistence type="predicted"/>
<feature type="non-terminal residue" evidence="2">
    <location>
        <position position="1"/>
    </location>
</feature>
<feature type="non-terminal residue" evidence="2">
    <location>
        <position position="111"/>
    </location>
</feature>
<reference evidence="2" key="1">
    <citation type="journal article" date="2014" name="PLoS ONE">
        <title>Transcriptome-Based Identification of ABC Transporters in the Western Tarnished Plant Bug Lygus hesperus.</title>
        <authorList>
            <person name="Hull J.J."/>
            <person name="Chaney K."/>
            <person name="Geib S.M."/>
            <person name="Fabrick J.A."/>
            <person name="Brent C.S."/>
            <person name="Walsh D."/>
            <person name="Lavine L.C."/>
        </authorList>
    </citation>
    <scope>NUCLEOTIDE SEQUENCE</scope>
</reference>
<reference evidence="2" key="2">
    <citation type="submission" date="2014-07" db="EMBL/GenBank/DDBJ databases">
        <authorList>
            <person name="Hull J."/>
        </authorList>
    </citation>
    <scope>NUCLEOTIDE SEQUENCE</scope>
</reference>
<dbReference type="InterPro" id="IPR036187">
    <property type="entry name" value="DNA_mismatch_repair_MutS_sf"/>
</dbReference>
<dbReference type="EMBL" id="GBHO01029809">
    <property type="protein sequence ID" value="JAG13795.1"/>
    <property type="molecule type" value="Transcribed_RNA"/>
</dbReference>
<organism evidence="2">
    <name type="scientific">Lygus hesperus</name>
    <name type="common">Western plant bug</name>
    <dbReference type="NCBI Taxonomy" id="30085"/>
    <lineage>
        <taxon>Eukaryota</taxon>
        <taxon>Metazoa</taxon>
        <taxon>Ecdysozoa</taxon>
        <taxon>Arthropoda</taxon>
        <taxon>Hexapoda</taxon>
        <taxon>Insecta</taxon>
        <taxon>Pterygota</taxon>
        <taxon>Neoptera</taxon>
        <taxon>Paraneoptera</taxon>
        <taxon>Hemiptera</taxon>
        <taxon>Heteroptera</taxon>
        <taxon>Panheteroptera</taxon>
        <taxon>Cimicomorpha</taxon>
        <taxon>Miridae</taxon>
        <taxon>Mirini</taxon>
        <taxon>Lygus</taxon>
    </lineage>
</organism>
<accession>A0A0A9X9L8</accession>
<name>A0A0A9X9L8_LYGHE</name>
<evidence type="ECO:0000256" key="1">
    <source>
        <dbReference type="SAM" id="MobiDB-lite"/>
    </source>
</evidence>
<dbReference type="AlphaFoldDB" id="A0A0A9X9L8"/>
<sequence length="111" mass="12568">RFHQMGELISQKIHPDAKPTKGYQSSEINRCFSIKDEVNGLLDIARSTYSNLVQEIQDLITRLADEHDLPLKMSQSAELGFHGQYVLPKNSEILSTEIPSIFTDCAIRAHQ</sequence>